<evidence type="ECO:0000256" key="1">
    <source>
        <dbReference type="ARBA" id="ARBA00001957"/>
    </source>
</evidence>
<dbReference type="Gene3D" id="3.30.300.30">
    <property type="match status" value="2"/>
</dbReference>
<evidence type="ECO:0000256" key="3">
    <source>
        <dbReference type="ARBA" id="ARBA00022450"/>
    </source>
</evidence>
<dbReference type="InterPro" id="IPR000873">
    <property type="entry name" value="AMP-dep_synth/lig_dom"/>
</dbReference>
<evidence type="ECO:0000259" key="7">
    <source>
        <dbReference type="PROSITE" id="PS50075"/>
    </source>
</evidence>
<sequence>MEMNGQTIQSIFLENIKSGKESGITFIEANSGVEYLSYKKLYLEAGYKLYALQEKGLKPGDEIVFQFQSNKSFVITFWACVLGGFIPVPIVLGTTSDIVQKLNKVWQKLKNPSIITDAPFLTSIIKDFNLENDGEVAQLLSKIIYYDELAYTQKAAAVPGTSSDLVFIQFSSGSTGSPKGVMNQQDGILYNINMSLEKCSIQDSDKFLGWMPLTHDMGLIFFHILPLLANADQFLMPPMLFLSSPELWLENLSVNEITISGSPNFGYVHVLENIEKAKLEDFSFDKLRLMINSAEPVSIETCRKFAETLKPYGFKKEAVSPSYGLAEAVLGVSLYNEEDGFKEYFLNRHKLSIGDKVEFLETSSNTTASFADLGTYNRTEIKITNETGETLLDDTLGVIHLKSPAMTVGYYNDNEATQEVISNDGWFNTGDVGFIHNSRLIITGRKKEMIIINGQNYFPNDLDSLIEELPEIKFQQAVSCNVFNEESHQDELFVFVHYLGEVKDFVLLADAVKKIISERIGVTVKKVIAVEKIHKTTSGKIQRYVLRDKYLNAEYDAFLEEFEKAKKHLEDDSYVAPVTDLEKQLAKVWQDFFGIERIGTKDNFFHLGGNSLGIGILAVKIQKEFGISLDVSQLFRNTNFADQLEIIKNSLGKSIVTIESAPVKSHYPLFSTQKRLFILNQMDTESISYNTPVVLKVEGDLDVQLCEEVFKKIISRHEILRTSFHDLDGEPIQKIHDKVDFSIQYIENEDGNIQELLKKHIKPFDLSEPALIRVLINKENNVITNIILDIHHIVIDAASFEVLIEEFQTLYGKGQLDELSVQYKDFVEWQEKKLREKELTAEKEFWLQEYSVVPETLNMPFDFLKSNIKNADGSTVSFEINADKRKKLEDICKQQVVTMPTLTLTIFYVLLSKLTNQEDIIIGTSTIGRWHSEFKNLIGLFINTLPLRCAAKGDLEFLEFLDNVKTHVLDCLANEEYSFDRLLNQLELKPNANNNPLFNVTFEYHNFNWSGVEQPDLRLSKIDHPNMFSKFDLVLRVVEKENSSVFNLDYQTNLFKKETVERFASYYNNIIDWVLDGKNGTLKEIEILSNDEISRLLEEFNNTEEVYEKGKTVLDIFSEQVSLKPETAAVVFGEKSISYKELDQQSTNWAGYLMECNVKPGDVVGLIMTRSVDMITAMFAIMKTGASYVPIDPAQRISRVVFMLEECNAKVVISNSIEKPIELESYTYINVEELNNLITPDYKAALPKIAAEDLMYIIFTSGSTGKPKGVMIKHNSVINLVKGLKNRVYNSYGDKTLHIALLASYAFDASVQQIFGGLLQGHSLYITDDETRKDGVKLIAFYNDNKIDLSDGTPTHLRFFVDALTENSTLNTLSSWILAGEVLQKELVRTFYSKLGTGVQLYNFYGPTEACVDSTGYKIDPEQLDLHDYIPIGKPLPNERIYITDQYGNLAPIGTIGELCIAGDGLAVGYVGDPELTSQKFNSEWMFNKERVYRTGDMAKWLNDGNIEYHGRNDDHVKIRGYRIHLGEIELALNSLPQIQQSVVMVNEDSNHSKQLVAYVVCEEEIKNKEIQELLEEHLPEYMVPRVYVHLSAFSMTDGGKIDKKALPAPETANNYVAPTETLQKQFVELWQDLLGVDQVGIHDNFYELGGDSIKAIQLASRSKAIGIHFQVKDVFNYQTISEIALHLKSTDTAIKETGFLAGDVPLHPIQKLFFKREYEAISHNNQSILLKVSKAITNESLVFGLSELVKHHDVLRMNFYKNEGSIYPSQKYESSIPQLQVEQVLSLKDIPEIGTKYQADLDIFKGDLARFVLFATSQEEEENRLFIAIHHLAVDGVSLRILTEDFINLVENHSSGNKFSLPAKGTSYRQWGEHLRVYASTTTLENEYIYWKEVLSNYSPLPVDISYDKRISYEETEKIQVSLPSPLTHLLVHETNSMYGTEINDILISALSLTLSEWTGVPKVVIALEGHGREELFEDVDINRTTGWFTSVYPVCLDLSDVDDIGILIADTKDMLRNIPNKGIGYNVLQFESKSEKIKSDLSIFYEDLIFNYLGDFDNSFSKETKNSIGLALEPTGLNIAKQNVNPYKIAVDSIIVDGTLYLDWKYDTKRYKKETIQKLANAYIAALEDILSYSNDIFNQGGNQTKDEDFEIISL</sequence>
<accession>A0A9N8P2V0</accession>
<dbReference type="Pfam" id="PF00668">
    <property type="entry name" value="Condensation"/>
    <property type="match status" value="2"/>
</dbReference>
<dbReference type="FunFam" id="1.10.1200.10:FF:000005">
    <property type="entry name" value="Nonribosomal peptide synthetase 1"/>
    <property type="match status" value="1"/>
</dbReference>
<comment type="caution">
    <text evidence="8">The sequence shown here is derived from an EMBL/GenBank/DDBJ whole genome shotgun (WGS) entry which is preliminary data.</text>
</comment>
<evidence type="ECO:0000256" key="6">
    <source>
        <dbReference type="SAM" id="Phobius"/>
    </source>
</evidence>
<dbReference type="Proteomes" id="UP000533639">
    <property type="component" value="Unassembled WGS sequence"/>
</dbReference>
<dbReference type="PROSITE" id="PS50075">
    <property type="entry name" value="CARRIER"/>
    <property type="match status" value="2"/>
</dbReference>
<dbReference type="GO" id="GO:0003824">
    <property type="term" value="F:catalytic activity"/>
    <property type="evidence" value="ECO:0007669"/>
    <property type="project" value="InterPro"/>
</dbReference>
<comment type="similarity">
    <text evidence="2">Belongs to the ATP-dependent AMP-binding enzyme family.</text>
</comment>
<dbReference type="PROSITE" id="PS00455">
    <property type="entry name" value="AMP_BINDING"/>
    <property type="match status" value="2"/>
</dbReference>
<dbReference type="GO" id="GO:0031177">
    <property type="term" value="F:phosphopantetheine binding"/>
    <property type="evidence" value="ECO:0007669"/>
    <property type="project" value="TreeGrafter"/>
</dbReference>
<feature type="transmembrane region" description="Helical" evidence="6">
    <location>
        <begin position="73"/>
        <end position="92"/>
    </location>
</feature>
<dbReference type="Gene3D" id="3.30.559.10">
    <property type="entry name" value="Chloramphenicol acetyltransferase-like domain"/>
    <property type="match status" value="2"/>
</dbReference>
<evidence type="ECO:0000313" key="8">
    <source>
        <dbReference type="EMBL" id="CAC9975510.1"/>
    </source>
</evidence>
<keyword evidence="6" id="KW-0472">Membrane</keyword>
<keyword evidence="6" id="KW-1133">Transmembrane helix</keyword>
<dbReference type="Gene3D" id="1.10.1200.10">
    <property type="entry name" value="ACP-like"/>
    <property type="match status" value="2"/>
</dbReference>
<dbReference type="FunFam" id="3.40.50.980:FF:000001">
    <property type="entry name" value="Non-ribosomal peptide synthetase"/>
    <property type="match status" value="1"/>
</dbReference>
<dbReference type="FunFam" id="3.30.300.30:FF:000010">
    <property type="entry name" value="Enterobactin synthetase component F"/>
    <property type="match status" value="1"/>
</dbReference>
<dbReference type="InterPro" id="IPR010060">
    <property type="entry name" value="NRPS_synth"/>
</dbReference>
<dbReference type="NCBIfam" id="TIGR01720">
    <property type="entry name" value="NRPS-para261"/>
    <property type="match status" value="1"/>
</dbReference>
<dbReference type="InterPro" id="IPR025110">
    <property type="entry name" value="AMP-bd_C"/>
</dbReference>
<dbReference type="SUPFAM" id="SSF52777">
    <property type="entry name" value="CoA-dependent acyltransferases"/>
    <property type="match status" value="4"/>
</dbReference>
<keyword evidence="6" id="KW-0812">Transmembrane</keyword>
<dbReference type="InterPro" id="IPR009081">
    <property type="entry name" value="PP-bd_ACP"/>
</dbReference>
<evidence type="ECO:0000256" key="4">
    <source>
        <dbReference type="ARBA" id="ARBA00022553"/>
    </source>
</evidence>
<dbReference type="SUPFAM" id="SSF47336">
    <property type="entry name" value="ACP-like"/>
    <property type="match status" value="2"/>
</dbReference>
<dbReference type="Gene3D" id="3.30.559.30">
    <property type="entry name" value="Nonribosomal peptide synthetase, condensation domain"/>
    <property type="match status" value="2"/>
</dbReference>
<evidence type="ECO:0000256" key="2">
    <source>
        <dbReference type="ARBA" id="ARBA00006432"/>
    </source>
</evidence>
<dbReference type="EMBL" id="CAIJDE010000049">
    <property type="protein sequence ID" value="CAC9975510.1"/>
    <property type="molecule type" value="Genomic_DNA"/>
</dbReference>
<dbReference type="PANTHER" id="PTHR45527:SF1">
    <property type="entry name" value="FATTY ACID SYNTHASE"/>
    <property type="match status" value="1"/>
</dbReference>
<dbReference type="InterPro" id="IPR001242">
    <property type="entry name" value="Condensation_dom"/>
</dbReference>
<evidence type="ECO:0000256" key="5">
    <source>
        <dbReference type="ARBA" id="ARBA00022737"/>
    </source>
</evidence>
<organism evidence="8 9">
    <name type="scientific">Flavobacterium panici</name>
    <dbReference type="NCBI Taxonomy" id="2654843"/>
    <lineage>
        <taxon>Bacteria</taxon>
        <taxon>Pseudomonadati</taxon>
        <taxon>Bacteroidota</taxon>
        <taxon>Flavobacteriia</taxon>
        <taxon>Flavobacteriales</taxon>
        <taxon>Flavobacteriaceae</taxon>
        <taxon>Flavobacterium</taxon>
    </lineage>
</organism>
<feature type="domain" description="Carrier" evidence="7">
    <location>
        <begin position="576"/>
        <end position="651"/>
    </location>
</feature>
<dbReference type="Pfam" id="PF13193">
    <property type="entry name" value="AMP-binding_C"/>
    <property type="match status" value="1"/>
</dbReference>
<dbReference type="NCBIfam" id="TIGR01733">
    <property type="entry name" value="AA-adenyl-dom"/>
    <property type="match status" value="1"/>
</dbReference>
<dbReference type="InterPro" id="IPR042099">
    <property type="entry name" value="ANL_N_sf"/>
</dbReference>
<feature type="domain" description="Carrier" evidence="7">
    <location>
        <begin position="1618"/>
        <end position="1692"/>
    </location>
</feature>
<dbReference type="PANTHER" id="PTHR45527">
    <property type="entry name" value="NONRIBOSOMAL PEPTIDE SYNTHETASE"/>
    <property type="match status" value="1"/>
</dbReference>
<dbReference type="InterPro" id="IPR010071">
    <property type="entry name" value="AA_adenyl_dom"/>
</dbReference>
<keyword evidence="5" id="KW-0677">Repeat</keyword>
<dbReference type="RefSeq" id="WP_180859401.1">
    <property type="nucleotide sequence ID" value="NZ_CAIJDE010000049.1"/>
</dbReference>
<dbReference type="Pfam" id="PF00501">
    <property type="entry name" value="AMP-binding"/>
    <property type="match status" value="2"/>
</dbReference>
<dbReference type="GO" id="GO:0043041">
    <property type="term" value="P:amino acid activation for nonribosomal peptide biosynthetic process"/>
    <property type="evidence" value="ECO:0007669"/>
    <property type="project" value="TreeGrafter"/>
</dbReference>
<dbReference type="Gene3D" id="3.40.50.12780">
    <property type="entry name" value="N-terminal domain of ligase-like"/>
    <property type="match status" value="2"/>
</dbReference>
<reference evidence="8 9" key="1">
    <citation type="submission" date="2020-06" db="EMBL/GenBank/DDBJ databases">
        <authorList>
            <person name="Criscuolo A."/>
        </authorList>
    </citation>
    <scope>NUCLEOTIDE SEQUENCE [LARGE SCALE GENOMIC DNA]</scope>
    <source>
        <strain evidence="8">PXU-55</strain>
    </source>
</reference>
<name>A0A9N8P2V0_9FLAO</name>
<keyword evidence="4" id="KW-0597">Phosphoprotein</keyword>
<gene>
    <name evidence="8" type="primary">tycB_2</name>
    <name evidence="8" type="ORF">FLAPXU55_03224</name>
</gene>
<dbReference type="GO" id="GO:0044550">
    <property type="term" value="P:secondary metabolite biosynthetic process"/>
    <property type="evidence" value="ECO:0007669"/>
    <property type="project" value="TreeGrafter"/>
</dbReference>
<comment type="cofactor">
    <cofactor evidence="1">
        <name>pantetheine 4'-phosphate</name>
        <dbReference type="ChEBI" id="CHEBI:47942"/>
    </cofactor>
</comment>
<dbReference type="InterPro" id="IPR045851">
    <property type="entry name" value="AMP-bd_C_sf"/>
</dbReference>
<dbReference type="InterPro" id="IPR023213">
    <property type="entry name" value="CAT-like_dom_sf"/>
</dbReference>
<dbReference type="Pfam" id="PF00550">
    <property type="entry name" value="PP-binding"/>
    <property type="match status" value="2"/>
</dbReference>
<protein>
    <submittedName>
        <fullName evidence="8">Tyrocidine synthase 2</fullName>
    </submittedName>
</protein>
<evidence type="ECO:0000313" key="9">
    <source>
        <dbReference type="Proteomes" id="UP000533639"/>
    </source>
</evidence>
<keyword evidence="9" id="KW-1185">Reference proteome</keyword>
<proteinExistence type="inferred from homology"/>
<keyword evidence="3" id="KW-0596">Phosphopantetheine</keyword>
<dbReference type="InterPro" id="IPR036736">
    <property type="entry name" value="ACP-like_sf"/>
</dbReference>
<dbReference type="SUPFAM" id="SSF56801">
    <property type="entry name" value="Acetyl-CoA synthetase-like"/>
    <property type="match status" value="2"/>
</dbReference>
<dbReference type="GO" id="GO:0005737">
    <property type="term" value="C:cytoplasm"/>
    <property type="evidence" value="ECO:0007669"/>
    <property type="project" value="TreeGrafter"/>
</dbReference>
<dbReference type="InterPro" id="IPR020845">
    <property type="entry name" value="AMP-binding_CS"/>
</dbReference>
<dbReference type="CDD" id="cd05930">
    <property type="entry name" value="A_NRPS"/>
    <property type="match status" value="1"/>
</dbReference>
<dbReference type="CDD" id="cd19531">
    <property type="entry name" value="LCL_NRPS-like"/>
    <property type="match status" value="1"/>
</dbReference>